<feature type="region of interest" description="Disordered" evidence="1">
    <location>
        <begin position="56"/>
        <end position="84"/>
    </location>
</feature>
<feature type="chain" id="PRO_5041392638" evidence="2">
    <location>
        <begin position="30"/>
        <end position="255"/>
    </location>
</feature>
<name>A0AA39TFS7_9PEZI</name>
<evidence type="ECO:0000256" key="1">
    <source>
        <dbReference type="SAM" id="MobiDB-lite"/>
    </source>
</evidence>
<dbReference type="Proteomes" id="UP001175001">
    <property type="component" value="Unassembled WGS sequence"/>
</dbReference>
<evidence type="ECO:0000256" key="2">
    <source>
        <dbReference type="SAM" id="SignalP"/>
    </source>
</evidence>
<reference evidence="3" key="1">
    <citation type="submission" date="2023-06" db="EMBL/GenBank/DDBJ databases">
        <title>Multi-omics analyses reveal the molecular pathogenesis toolkit of Lasiodiplodia hormozganensis, a cross-kingdom pathogen.</title>
        <authorList>
            <person name="Felix C."/>
            <person name="Meneses R."/>
            <person name="Goncalves M.F.M."/>
            <person name="Tilleman L."/>
            <person name="Duarte A.S."/>
            <person name="Jorrin-Novo J.V."/>
            <person name="Van De Peer Y."/>
            <person name="Deforce D."/>
            <person name="Van Nieuwerburgh F."/>
            <person name="Esteves A.C."/>
            <person name="Alves A."/>
        </authorList>
    </citation>
    <scope>NUCLEOTIDE SEQUENCE</scope>
    <source>
        <strain evidence="3">CBS 339.90</strain>
    </source>
</reference>
<keyword evidence="4" id="KW-1185">Reference proteome</keyword>
<sequence>PSSKLSRIFAALTLVSLASTTTWAPIVHADGPTREAVAAVLDDATYRLLVLCAVDDGEDDNDGEDGDGDGEEEGDDGGEGEDEDATTWAQAVLLNAANAYVWAELSEIFTGTKGHSAMLRRLRRVLEGGVGVVTGPLSGPSAGGGGGGGGGGRGSAAALSVEAHMWALVVGWTLAEGLAAASEKLRGTSAKEDEMVGWFEDQVVELLKEARIREIERAAELVRDFPGTDAFWAKWHRLLLGDRFRGRRWQGSVVC</sequence>
<proteinExistence type="predicted"/>
<feature type="non-terminal residue" evidence="3">
    <location>
        <position position="1"/>
    </location>
</feature>
<organism evidence="3 4">
    <name type="scientific">Lasiodiplodia hormozganensis</name>
    <dbReference type="NCBI Taxonomy" id="869390"/>
    <lineage>
        <taxon>Eukaryota</taxon>
        <taxon>Fungi</taxon>
        <taxon>Dikarya</taxon>
        <taxon>Ascomycota</taxon>
        <taxon>Pezizomycotina</taxon>
        <taxon>Dothideomycetes</taxon>
        <taxon>Dothideomycetes incertae sedis</taxon>
        <taxon>Botryosphaeriales</taxon>
        <taxon>Botryosphaeriaceae</taxon>
        <taxon>Lasiodiplodia</taxon>
    </lineage>
</organism>
<feature type="signal peptide" evidence="2">
    <location>
        <begin position="1"/>
        <end position="29"/>
    </location>
</feature>
<evidence type="ECO:0000313" key="3">
    <source>
        <dbReference type="EMBL" id="KAK0609007.1"/>
    </source>
</evidence>
<dbReference type="AlphaFoldDB" id="A0AA39TFS7"/>
<accession>A0AA39TFS7</accession>
<protein>
    <submittedName>
        <fullName evidence="3">Uncharacterized protein</fullName>
    </submittedName>
</protein>
<gene>
    <name evidence="3" type="ORF">DIS24_g12594</name>
</gene>
<keyword evidence="2" id="KW-0732">Signal</keyword>
<comment type="caution">
    <text evidence="3">The sequence shown here is derived from an EMBL/GenBank/DDBJ whole genome shotgun (WGS) entry which is preliminary data.</text>
</comment>
<evidence type="ECO:0000313" key="4">
    <source>
        <dbReference type="Proteomes" id="UP001175001"/>
    </source>
</evidence>
<dbReference type="EMBL" id="JAUJDW010000317">
    <property type="protein sequence ID" value="KAK0609007.1"/>
    <property type="molecule type" value="Genomic_DNA"/>
</dbReference>